<reference evidence="4 5" key="1">
    <citation type="submission" date="2016-10" db="EMBL/GenBank/DDBJ databases">
        <title>Paenibacillus species isolates.</title>
        <authorList>
            <person name="Beno S.M."/>
        </authorList>
    </citation>
    <scope>NUCLEOTIDE SEQUENCE [LARGE SCALE GENOMIC DNA]</scope>
    <source>
        <strain evidence="4 5">FSL H7-0710</strain>
    </source>
</reference>
<dbReference type="InterPro" id="IPR036291">
    <property type="entry name" value="NAD(P)-bd_dom_sf"/>
</dbReference>
<name>A0A1R0XIE0_9BACL</name>
<comment type="similarity">
    <text evidence="1">Belongs to the short-chain dehydrogenases/reductases (SDR) family.</text>
</comment>
<dbReference type="Pfam" id="PF00106">
    <property type="entry name" value="adh_short"/>
    <property type="match status" value="1"/>
</dbReference>
<keyword evidence="2" id="KW-0560">Oxidoreductase</keyword>
<comment type="caution">
    <text evidence="4">The sequence shown here is derived from an EMBL/GenBank/DDBJ whole genome shotgun (WGS) entry which is preliminary data.</text>
</comment>
<accession>A0A1R0XIE0</accession>
<dbReference type="FunFam" id="3.40.50.720:FF:000173">
    <property type="entry name" value="3-oxoacyl-[acyl-carrier protein] reductase"/>
    <property type="match status" value="1"/>
</dbReference>
<dbReference type="GO" id="GO:0032787">
    <property type="term" value="P:monocarboxylic acid metabolic process"/>
    <property type="evidence" value="ECO:0007669"/>
    <property type="project" value="UniProtKB-ARBA"/>
</dbReference>
<protein>
    <submittedName>
        <fullName evidence="4">3-oxoacyl-ACP reductase</fullName>
    </submittedName>
</protein>
<evidence type="ECO:0000256" key="1">
    <source>
        <dbReference type="ARBA" id="ARBA00006484"/>
    </source>
</evidence>
<dbReference type="InterPro" id="IPR020904">
    <property type="entry name" value="Sc_DH/Rdtase_CS"/>
</dbReference>
<sequence>MMNKVALITGATRGIGRCIAVQLGKSGYKVAVNGTKQVLIDEVVREIRQAGGEASGYSANVADPVAVSVMVDEVIAKYGHIEVLIANAGNLQDQKCLRMTDEEWKAVLDVHLNGTYYSIQRVLPHMRQTGGDILLMTSTAGLTGSVGQVNYSAAKAGILGMMWTLAAELKRDKIRVNAISPAALTDMTRPVIDHLKKKLAGRNEPFPEFWRIGAPEDIATFVNAVLSETDADLTGEIFAVNGSKVTKWEKPAPAFSENSIEAFFAAWHRQKGSE</sequence>
<feature type="domain" description="Ketoreductase" evidence="3">
    <location>
        <begin position="4"/>
        <end position="187"/>
    </location>
</feature>
<gene>
    <name evidence="4" type="ORF">BSK52_28435</name>
</gene>
<organism evidence="4 5">
    <name type="scientific">Paenibacillus odorifer</name>
    <dbReference type="NCBI Taxonomy" id="189426"/>
    <lineage>
        <taxon>Bacteria</taxon>
        <taxon>Bacillati</taxon>
        <taxon>Bacillota</taxon>
        <taxon>Bacilli</taxon>
        <taxon>Bacillales</taxon>
        <taxon>Paenibacillaceae</taxon>
        <taxon>Paenibacillus</taxon>
    </lineage>
</organism>
<evidence type="ECO:0000313" key="4">
    <source>
        <dbReference type="EMBL" id="OMD34851.1"/>
    </source>
</evidence>
<evidence type="ECO:0000313" key="5">
    <source>
        <dbReference type="Proteomes" id="UP000187439"/>
    </source>
</evidence>
<dbReference type="InterPro" id="IPR057326">
    <property type="entry name" value="KR_dom"/>
</dbReference>
<dbReference type="PRINTS" id="PR00081">
    <property type="entry name" value="GDHRDH"/>
</dbReference>
<dbReference type="SMART" id="SM00822">
    <property type="entry name" value="PKS_KR"/>
    <property type="match status" value="1"/>
</dbReference>
<dbReference type="AlphaFoldDB" id="A0A1R0XIE0"/>
<dbReference type="GO" id="GO:0016491">
    <property type="term" value="F:oxidoreductase activity"/>
    <property type="evidence" value="ECO:0007669"/>
    <property type="project" value="UniProtKB-KW"/>
</dbReference>
<dbReference type="PANTHER" id="PTHR42879">
    <property type="entry name" value="3-OXOACYL-(ACYL-CARRIER-PROTEIN) REDUCTASE"/>
    <property type="match status" value="1"/>
</dbReference>
<dbReference type="EMBL" id="MPTC01000049">
    <property type="protein sequence ID" value="OMD34851.1"/>
    <property type="molecule type" value="Genomic_DNA"/>
</dbReference>
<dbReference type="Proteomes" id="UP000187439">
    <property type="component" value="Unassembled WGS sequence"/>
</dbReference>
<dbReference type="PROSITE" id="PS00061">
    <property type="entry name" value="ADH_SHORT"/>
    <property type="match status" value="1"/>
</dbReference>
<dbReference type="PANTHER" id="PTHR42879:SF2">
    <property type="entry name" value="3-OXOACYL-[ACYL-CARRIER-PROTEIN] REDUCTASE FABG"/>
    <property type="match status" value="1"/>
</dbReference>
<dbReference type="InterPro" id="IPR002347">
    <property type="entry name" value="SDR_fam"/>
</dbReference>
<dbReference type="SUPFAM" id="SSF51735">
    <property type="entry name" value="NAD(P)-binding Rossmann-fold domains"/>
    <property type="match status" value="1"/>
</dbReference>
<evidence type="ECO:0000256" key="2">
    <source>
        <dbReference type="ARBA" id="ARBA00023002"/>
    </source>
</evidence>
<proteinExistence type="inferred from homology"/>
<dbReference type="Gene3D" id="3.40.50.720">
    <property type="entry name" value="NAD(P)-binding Rossmann-like Domain"/>
    <property type="match status" value="1"/>
</dbReference>
<evidence type="ECO:0000259" key="3">
    <source>
        <dbReference type="SMART" id="SM00822"/>
    </source>
</evidence>
<dbReference type="InterPro" id="IPR050259">
    <property type="entry name" value="SDR"/>
</dbReference>